<comment type="subunit">
    <text evidence="5">Monomer.</text>
</comment>
<dbReference type="GO" id="GO:0006006">
    <property type="term" value="P:glucose metabolic process"/>
    <property type="evidence" value="ECO:0007669"/>
    <property type="project" value="TreeGrafter"/>
</dbReference>
<dbReference type="PANTHER" id="PTHR10091:SF0">
    <property type="entry name" value="GALACTOSE MUTAROTASE"/>
    <property type="match status" value="1"/>
</dbReference>
<evidence type="ECO:0000256" key="6">
    <source>
        <dbReference type="ARBA" id="ARBA00022490"/>
    </source>
</evidence>
<dbReference type="CDD" id="cd09019">
    <property type="entry name" value="galactose_mutarotase_like"/>
    <property type="match status" value="1"/>
</dbReference>
<dbReference type="InterPro" id="IPR014718">
    <property type="entry name" value="GH-type_carb-bd"/>
</dbReference>
<feature type="chain" id="PRO_5001761909" description="Aldose 1-epimerase" evidence="15">
    <location>
        <begin position="21"/>
        <end position="392"/>
    </location>
</feature>
<dbReference type="InterPro" id="IPR011013">
    <property type="entry name" value="Gal_mutarotase_sf_dom"/>
</dbReference>
<dbReference type="RefSeq" id="WP_081857463.1">
    <property type="nucleotide sequence ID" value="NZ_JNFF01000020.1"/>
</dbReference>
<reference evidence="16 17" key="1">
    <citation type="journal article" date="1992" name="Int. J. Syst. Bacteriol.">
        <title>Sphingobacterium antarcticus sp. nov. a Psychrotrophic Bacterium from the Soils of Schirmacher Oasis, Antarctica.</title>
        <authorList>
            <person name="Shivaji S."/>
            <person name="Ray M.K."/>
            <person name="Rao N.S."/>
            <person name="Saiserr L."/>
            <person name="Jagannadham M.V."/>
            <person name="Kumar G.S."/>
            <person name="Reddy G."/>
            <person name="Bhargava P.M."/>
        </authorList>
    </citation>
    <scope>NUCLEOTIDE SEQUENCE [LARGE SCALE GENOMIC DNA]</scope>
    <source>
        <strain evidence="16 17">4BY</strain>
    </source>
</reference>
<feature type="signal peptide" evidence="15">
    <location>
        <begin position="1"/>
        <end position="20"/>
    </location>
</feature>
<dbReference type="PANTHER" id="PTHR10091">
    <property type="entry name" value="ALDOSE-1-EPIMERASE"/>
    <property type="match status" value="1"/>
</dbReference>
<dbReference type="InterPro" id="IPR008183">
    <property type="entry name" value="Aldose_1/G6P_1-epimerase"/>
</dbReference>
<evidence type="ECO:0000256" key="9">
    <source>
        <dbReference type="ARBA" id="ARBA00023235"/>
    </source>
</evidence>
<keyword evidence="10 11" id="KW-0119">Carbohydrate metabolism</keyword>
<evidence type="ECO:0000256" key="15">
    <source>
        <dbReference type="SAM" id="SignalP"/>
    </source>
</evidence>
<organism evidence="16 17">
    <name type="scientific">Pedobacter antarcticus 4BY</name>
    <dbReference type="NCBI Taxonomy" id="1358423"/>
    <lineage>
        <taxon>Bacteria</taxon>
        <taxon>Pseudomonadati</taxon>
        <taxon>Bacteroidota</taxon>
        <taxon>Sphingobacteriia</taxon>
        <taxon>Sphingobacteriales</taxon>
        <taxon>Sphingobacteriaceae</taxon>
        <taxon>Pedobacter</taxon>
    </lineage>
</organism>
<keyword evidence="17" id="KW-1185">Reference proteome</keyword>
<evidence type="ECO:0000256" key="10">
    <source>
        <dbReference type="ARBA" id="ARBA00023277"/>
    </source>
</evidence>
<evidence type="ECO:0000256" key="7">
    <source>
        <dbReference type="ARBA" id="ARBA00022553"/>
    </source>
</evidence>
<dbReference type="AlphaFoldDB" id="A0A081PK02"/>
<evidence type="ECO:0000256" key="14">
    <source>
        <dbReference type="PIRSR" id="PIRSR005096-3"/>
    </source>
</evidence>
<evidence type="ECO:0000256" key="4">
    <source>
        <dbReference type="ARBA" id="ARBA00006206"/>
    </source>
</evidence>
<dbReference type="InterPro" id="IPR015443">
    <property type="entry name" value="Aldose_1-epimerase"/>
</dbReference>
<dbReference type="InterPro" id="IPR047215">
    <property type="entry name" value="Galactose_mutarotase-like"/>
</dbReference>
<dbReference type="GO" id="GO:0004034">
    <property type="term" value="F:aldose 1-epimerase activity"/>
    <property type="evidence" value="ECO:0007669"/>
    <property type="project" value="UniProtKB-EC"/>
</dbReference>
<comment type="pathway">
    <text evidence="3 11">Carbohydrate metabolism; hexose metabolism.</text>
</comment>
<gene>
    <name evidence="16" type="ORF">N180_08030</name>
</gene>
<feature type="active site" description="Proton donor" evidence="12">
    <location>
        <position position="219"/>
    </location>
</feature>
<dbReference type="GO" id="GO:0005737">
    <property type="term" value="C:cytoplasm"/>
    <property type="evidence" value="ECO:0007669"/>
    <property type="project" value="UniProtKB-SubCell"/>
</dbReference>
<evidence type="ECO:0000313" key="17">
    <source>
        <dbReference type="Proteomes" id="UP000028007"/>
    </source>
</evidence>
<evidence type="ECO:0000256" key="3">
    <source>
        <dbReference type="ARBA" id="ARBA00005028"/>
    </source>
</evidence>
<evidence type="ECO:0000256" key="1">
    <source>
        <dbReference type="ARBA" id="ARBA00001913"/>
    </source>
</evidence>
<evidence type="ECO:0000256" key="11">
    <source>
        <dbReference type="PIRNR" id="PIRNR005096"/>
    </source>
</evidence>
<keyword evidence="7" id="KW-0597">Phosphoprotein</keyword>
<comment type="subcellular location">
    <subcellularLocation>
        <location evidence="2">Cytoplasm</location>
    </subcellularLocation>
</comment>
<name>A0A081PK02_9SPHI</name>
<protein>
    <recommendedName>
        <fullName evidence="11">Aldose 1-epimerase</fullName>
        <ecNumber evidence="11">5.1.3.3</ecNumber>
    </recommendedName>
</protein>
<dbReference type="OrthoDB" id="9779408at2"/>
<feature type="binding site" evidence="14">
    <location>
        <begin position="122"/>
        <end position="123"/>
    </location>
    <ligand>
        <name>beta-D-galactose</name>
        <dbReference type="ChEBI" id="CHEBI:27667"/>
    </ligand>
</feature>
<evidence type="ECO:0000256" key="2">
    <source>
        <dbReference type="ARBA" id="ARBA00004496"/>
    </source>
</evidence>
<keyword evidence="8" id="KW-0106">Calcium</keyword>
<dbReference type="GO" id="GO:0030246">
    <property type="term" value="F:carbohydrate binding"/>
    <property type="evidence" value="ECO:0007669"/>
    <property type="project" value="InterPro"/>
</dbReference>
<sequence>MKLNRYVFPAVVLFAGLSTACTSEPAKQSAVDSLNHSSAAVALPDSLAFQGKYNEQATHLYVLKNKSGDEAAITNYGGRVVSLLVKDNKDQLVDVVLGHDAIGPYQEQPESYYGALIGRYGNRIAKGKFTLNGKSYQLQVNNGLNSLHGGTDGYQAKVWTGVQVDPQTLELSYTSKDGEGGYPGNLQVKVTYTLQDDHSLKIAYEAKTDKATPVNLTNHSFFNLNGAGDPSVLDHIVQLNADEYTPVDTALIPTGKLAKVVGTPFDFTKPTPIGERIDADDAQLKNGKGYDHNFVLRKGAGLKQAAIVSSPKTGIEMEVLTDEPGVQFYTGNFMTGEKDNGKGKGRYGYRSAFCLETQHFPDSPNQASFPSTILEPGKTLNSTTVYKFSVKK</sequence>
<evidence type="ECO:0000256" key="12">
    <source>
        <dbReference type="PIRSR" id="PIRSR005096-1"/>
    </source>
</evidence>
<evidence type="ECO:0000256" key="8">
    <source>
        <dbReference type="ARBA" id="ARBA00022837"/>
    </source>
</evidence>
<comment type="caution">
    <text evidence="16">The sequence shown here is derived from an EMBL/GenBank/DDBJ whole genome shotgun (WGS) entry which is preliminary data.</text>
</comment>
<dbReference type="EC" id="5.1.3.3" evidence="11"/>
<comment type="catalytic activity">
    <reaction evidence="11">
        <text>alpha-D-glucose = beta-D-glucose</text>
        <dbReference type="Rhea" id="RHEA:10264"/>
        <dbReference type="ChEBI" id="CHEBI:15903"/>
        <dbReference type="ChEBI" id="CHEBI:17925"/>
        <dbReference type="EC" id="5.1.3.3"/>
    </reaction>
</comment>
<dbReference type="FunFam" id="2.70.98.10:FF:000003">
    <property type="entry name" value="Aldose 1-epimerase"/>
    <property type="match status" value="1"/>
</dbReference>
<dbReference type="UniPathway" id="UPA00242"/>
<accession>A0A081PK02</accession>
<dbReference type="SUPFAM" id="SSF74650">
    <property type="entry name" value="Galactose mutarotase-like"/>
    <property type="match status" value="1"/>
</dbReference>
<dbReference type="PROSITE" id="PS51257">
    <property type="entry name" value="PROKAR_LIPOPROTEIN"/>
    <property type="match status" value="1"/>
</dbReference>
<dbReference type="Proteomes" id="UP000028007">
    <property type="component" value="Unassembled WGS sequence"/>
</dbReference>
<feature type="active site" description="Proton acceptor" evidence="12">
    <location>
        <position position="356"/>
    </location>
</feature>
<comment type="similarity">
    <text evidence="4 11">Belongs to the aldose epimerase family.</text>
</comment>
<keyword evidence="6" id="KW-0963">Cytoplasm</keyword>
<dbReference type="NCBIfam" id="NF008277">
    <property type="entry name" value="PRK11055.1"/>
    <property type="match status" value="1"/>
</dbReference>
<dbReference type="GO" id="GO:0033499">
    <property type="term" value="P:galactose catabolic process via UDP-galactose, Leloir pathway"/>
    <property type="evidence" value="ECO:0007669"/>
    <property type="project" value="TreeGrafter"/>
</dbReference>
<dbReference type="eggNOG" id="COG2017">
    <property type="taxonomic scope" value="Bacteria"/>
</dbReference>
<comment type="cofactor">
    <cofactor evidence="1">
        <name>Ca(2+)</name>
        <dbReference type="ChEBI" id="CHEBI:29108"/>
    </cofactor>
</comment>
<evidence type="ECO:0000313" key="16">
    <source>
        <dbReference type="EMBL" id="KEQ31025.1"/>
    </source>
</evidence>
<dbReference type="PIRSF" id="PIRSF005096">
    <property type="entry name" value="GALM"/>
    <property type="match status" value="1"/>
</dbReference>
<proteinExistence type="inferred from homology"/>
<feature type="binding site" evidence="13">
    <location>
        <position position="291"/>
    </location>
    <ligand>
        <name>beta-D-galactose</name>
        <dbReference type="ChEBI" id="CHEBI:27667"/>
    </ligand>
</feature>
<dbReference type="EMBL" id="JNFF01000020">
    <property type="protein sequence ID" value="KEQ31025.1"/>
    <property type="molecule type" value="Genomic_DNA"/>
</dbReference>
<keyword evidence="9 11" id="KW-0413">Isomerase</keyword>
<evidence type="ECO:0000256" key="5">
    <source>
        <dbReference type="ARBA" id="ARBA00011245"/>
    </source>
</evidence>
<dbReference type="Gene3D" id="2.70.98.10">
    <property type="match status" value="1"/>
</dbReference>
<evidence type="ECO:0000256" key="13">
    <source>
        <dbReference type="PIRSR" id="PIRSR005096-2"/>
    </source>
</evidence>
<keyword evidence="15" id="KW-0732">Signal</keyword>
<dbReference type="Pfam" id="PF01263">
    <property type="entry name" value="Aldose_epim"/>
    <property type="match status" value="1"/>
</dbReference>